<proteinExistence type="inferred from homology"/>
<dbReference type="EMBL" id="BJFL01000032">
    <property type="protein sequence ID" value="GDY33019.1"/>
    <property type="molecule type" value="Genomic_DNA"/>
</dbReference>
<dbReference type="NCBIfam" id="NF002958">
    <property type="entry name" value="PRK03620.1"/>
    <property type="match status" value="1"/>
</dbReference>
<keyword evidence="4 5" id="KW-0456">Lyase</keyword>
<dbReference type="GO" id="GO:0042838">
    <property type="term" value="P:D-glucarate catabolic process"/>
    <property type="evidence" value="ECO:0007669"/>
    <property type="project" value="UniProtKB-UniRule"/>
</dbReference>
<dbReference type="SMART" id="SM01130">
    <property type="entry name" value="DHDPS"/>
    <property type="match status" value="1"/>
</dbReference>
<dbReference type="UniPathway" id="UPA00564">
    <property type="reaction ID" value="UER00628"/>
</dbReference>
<accession>A0A4D4JFC0</accession>
<organism evidence="9 10">
    <name type="scientific">Gandjariella thermophila</name>
    <dbReference type="NCBI Taxonomy" id="1931992"/>
    <lineage>
        <taxon>Bacteria</taxon>
        <taxon>Bacillati</taxon>
        <taxon>Actinomycetota</taxon>
        <taxon>Actinomycetes</taxon>
        <taxon>Pseudonocardiales</taxon>
        <taxon>Pseudonocardiaceae</taxon>
        <taxon>Gandjariella</taxon>
    </lineage>
</organism>
<dbReference type="Gene3D" id="3.20.20.70">
    <property type="entry name" value="Aldolase class I"/>
    <property type="match status" value="1"/>
</dbReference>
<dbReference type="PANTHER" id="PTHR12128:SF19">
    <property type="entry name" value="5-DEHYDRO-4-DEOXYGLUCARATE DEHYDRATASE 2-RELATED"/>
    <property type="match status" value="1"/>
</dbReference>
<dbReference type="GO" id="GO:0008840">
    <property type="term" value="F:4-hydroxy-tetrahydrodipicolinate synthase activity"/>
    <property type="evidence" value="ECO:0007669"/>
    <property type="project" value="TreeGrafter"/>
</dbReference>
<dbReference type="InterPro" id="IPR017655">
    <property type="entry name" value="Dehydro-deoxyglucarate_dehyd"/>
</dbReference>
<evidence type="ECO:0000256" key="2">
    <source>
        <dbReference type="ARBA" id="ARBA00004983"/>
    </source>
</evidence>
<evidence type="ECO:0000313" key="10">
    <source>
        <dbReference type="Proteomes" id="UP000298860"/>
    </source>
</evidence>
<dbReference type="AlphaFoldDB" id="A0A4D4JFC0"/>
<feature type="active site" description="Schiff-base intermediate with substrate" evidence="7">
    <location>
        <position position="167"/>
    </location>
</feature>
<comment type="catalytic activity">
    <reaction evidence="1 5">
        <text>5-dehydro-4-deoxy-D-glucarate + H(+) = 2,5-dioxopentanoate + CO2 + H2O</text>
        <dbReference type="Rhea" id="RHEA:24608"/>
        <dbReference type="ChEBI" id="CHEBI:15377"/>
        <dbReference type="ChEBI" id="CHEBI:15378"/>
        <dbReference type="ChEBI" id="CHEBI:16526"/>
        <dbReference type="ChEBI" id="CHEBI:42819"/>
        <dbReference type="ChEBI" id="CHEBI:58136"/>
        <dbReference type="EC" id="4.2.1.41"/>
    </reaction>
</comment>
<dbReference type="EC" id="4.2.1.41" evidence="5"/>
<dbReference type="HAMAP" id="MF_00694">
    <property type="entry name" value="KDGDH"/>
    <property type="match status" value="1"/>
</dbReference>
<comment type="caution">
    <text evidence="9">The sequence shown here is derived from an EMBL/GenBank/DDBJ whole genome shotgun (WGS) entry which is preliminary data.</text>
</comment>
<evidence type="ECO:0000256" key="1">
    <source>
        <dbReference type="ARBA" id="ARBA00001446"/>
    </source>
</evidence>
<comment type="pathway">
    <text evidence="2 5">Carbohydrate acid metabolism; D-glucarate degradation; 2,5-dioxopentanoate from D-glucarate: step 2/2.</text>
</comment>
<feature type="binding site" evidence="8">
    <location>
        <position position="55"/>
    </location>
    <ligand>
        <name>pyruvate</name>
        <dbReference type="ChEBI" id="CHEBI:15361"/>
    </ligand>
</feature>
<dbReference type="InterPro" id="IPR002220">
    <property type="entry name" value="DapA-like"/>
</dbReference>
<feature type="active site" description="Proton donor/acceptor" evidence="7">
    <location>
        <position position="142"/>
    </location>
</feature>
<dbReference type="Pfam" id="PF00701">
    <property type="entry name" value="DHDPS"/>
    <property type="match status" value="1"/>
</dbReference>
<evidence type="ECO:0000256" key="7">
    <source>
        <dbReference type="PIRSR" id="PIRSR001365-1"/>
    </source>
</evidence>
<evidence type="ECO:0000256" key="5">
    <source>
        <dbReference type="HAMAP-Rule" id="MF_00694"/>
    </source>
</evidence>
<dbReference type="SUPFAM" id="SSF51569">
    <property type="entry name" value="Aldolase"/>
    <property type="match status" value="1"/>
</dbReference>
<dbReference type="Proteomes" id="UP000298860">
    <property type="component" value="Unassembled WGS sequence"/>
</dbReference>
<dbReference type="InterPro" id="IPR013785">
    <property type="entry name" value="Aldolase_TIM"/>
</dbReference>
<evidence type="ECO:0000313" key="9">
    <source>
        <dbReference type="EMBL" id="GDY33019.1"/>
    </source>
</evidence>
<evidence type="ECO:0000256" key="6">
    <source>
        <dbReference type="PIRNR" id="PIRNR001365"/>
    </source>
</evidence>
<evidence type="ECO:0000256" key="8">
    <source>
        <dbReference type="PIRSR" id="PIRSR001365-2"/>
    </source>
</evidence>
<dbReference type="PIRSF" id="PIRSF001365">
    <property type="entry name" value="DHDPS"/>
    <property type="match status" value="1"/>
</dbReference>
<name>A0A4D4JFC0_9PSEU</name>
<sequence>MIAGTGISGMRFDGVLFFPVTPFDAAGELAEDALAEHVKHGVSAGPGGVFVACGTGEFHALEPAEFERAVRVAVEATAGRVPVFAGAGGALPLAVRFAEAAERAGADGLLLLPPYLVASPPAGLVRWVTAVTGRTSLPAIVYQRTNAVFTPDTAAEVAELPGVVGFKDGLGDLDLMQRIVLAVRDRVGGPFPFFNGLPTAEMTVPAYRGIGVELYSSAAFCFVPEVSLAFYRAVTAGDTATTERLLTEFYRPLVELRDTVPGYAVSLVKAGVRLRGLDVGGVRPPLIDPTPAHLAELDRLIARGLRLVEDHA</sequence>
<keyword evidence="10" id="KW-1185">Reference proteome</keyword>
<evidence type="ECO:0000256" key="3">
    <source>
        <dbReference type="ARBA" id="ARBA00007592"/>
    </source>
</evidence>
<protein>
    <recommendedName>
        <fullName evidence="5">Probable 5-dehydro-4-deoxyglucarate dehydratase</fullName>
        <ecNumber evidence="5">4.2.1.41</ecNumber>
    </recommendedName>
    <alternativeName>
        <fullName evidence="5">5-keto-4-deoxy-glucarate dehydratase</fullName>
        <shortName evidence="5">KDGDH</shortName>
    </alternativeName>
</protein>
<reference evidence="10" key="1">
    <citation type="submission" date="2019-04" db="EMBL/GenBank/DDBJ databases">
        <title>Draft genome sequence of Pseudonocardiaceae bacterium SL3-2-4.</title>
        <authorList>
            <person name="Ningsih F."/>
            <person name="Yokota A."/>
            <person name="Sakai Y."/>
            <person name="Nanatani K."/>
            <person name="Yabe S."/>
            <person name="Oetari A."/>
            <person name="Sjamsuridzal W."/>
        </authorList>
    </citation>
    <scope>NUCLEOTIDE SEQUENCE [LARGE SCALE GENOMIC DNA]</scope>
    <source>
        <strain evidence="10">SL3-2-4</strain>
    </source>
</reference>
<evidence type="ECO:0000256" key="4">
    <source>
        <dbReference type="ARBA" id="ARBA00023239"/>
    </source>
</evidence>
<gene>
    <name evidence="9" type="ORF">GTS_46520</name>
</gene>
<dbReference type="GO" id="GO:0047448">
    <property type="term" value="F:5-dehydro-4-deoxyglucarate dehydratase activity"/>
    <property type="evidence" value="ECO:0007669"/>
    <property type="project" value="UniProtKB-UniRule"/>
</dbReference>
<dbReference type="PANTHER" id="PTHR12128">
    <property type="entry name" value="DIHYDRODIPICOLINATE SYNTHASE"/>
    <property type="match status" value="1"/>
</dbReference>
<comment type="similarity">
    <text evidence="3 5 6">Belongs to the DapA family.</text>
</comment>